<name>A0ABP7IL82_9ACTN</name>
<evidence type="ECO:0000313" key="3">
    <source>
        <dbReference type="EMBL" id="GAA3821255.1"/>
    </source>
</evidence>
<keyword evidence="4" id="KW-1185">Reference proteome</keyword>
<dbReference type="Proteomes" id="UP001500888">
    <property type="component" value="Unassembled WGS sequence"/>
</dbReference>
<dbReference type="InterPro" id="IPR012337">
    <property type="entry name" value="RNaseH-like_sf"/>
</dbReference>
<feature type="compositionally biased region" description="Pro residues" evidence="1">
    <location>
        <begin position="29"/>
        <end position="42"/>
    </location>
</feature>
<sequence length="242" mass="26714">MPAADHTQARPGPHRPDPGPGPLNGASHPDPPPPAPPGPPGPAHRSAHPPLRTRPARRAGACGRQKLGRIPDGGGWRIHGRDQRNHDRAHTVGFDYIHSAVDDHTRIAYSEIHPNEKADTCAGFLRRAAAFFAACGIPTIERVLTDNAWSYRKATAWRQALSDLGATGKRTRAYRPQTNGKVERFNRTLLEEWAYQKPYTSNDERTAALQDFLHTYNHHRCHTALGGRPPISRVNNAPGQYS</sequence>
<dbReference type="PANTHER" id="PTHR35004">
    <property type="entry name" value="TRANSPOSASE RV3428C-RELATED"/>
    <property type="match status" value="1"/>
</dbReference>
<dbReference type="PANTHER" id="PTHR35004:SF6">
    <property type="entry name" value="TRANSPOSASE"/>
    <property type="match status" value="1"/>
</dbReference>
<evidence type="ECO:0000313" key="4">
    <source>
        <dbReference type="Proteomes" id="UP001500888"/>
    </source>
</evidence>
<comment type="caution">
    <text evidence="3">The sequence shown here is derived from an EMBL/GenBank/DDBJ whole genome shotgun (WGS) entry which is preliminary data.</text>
</comment>
<dbReference type="SUPFAM" id="SSF53098">
    <property type="entry name" value="Ribonuclease H-like"/>
    <property type="match status" value="1"/>
</dbReference>
<evidence type="ECO:0000256" key="1">
    <source>
        <dbReference type="SAM" id="MobiDB-lite"/>
    </source>
</evidence>
<dbReference type="Pfam" id="PF13683">
    <property type="entry name" value="rve_3"/>
    <property type="match status" value="1"/>
</dbReference>
<dbReference type="Gene3D" id="3.30.420.10">
    <property type="entry name" value="Ribonuclease H-like superfamily/Ribonuclease H"/>
    <property type="match status" value="1"/>
</dbReference>
<dbReference type="InterPro" id="IPR036397">
    <property type="entry name" value="RNaseH_sf"/>
</dbReference>
<feature type="region of interest" description="Disordered" evidence="1">
    <location>
        <begin position="1"/>
        <end position="78"/>
    </location>
</feature>
<reference evidence="4" key="1">
    <citation type="journal article" date="2019" name="Int. J. Syst. Evol. Microbiol.">
        <title>The Global Catalogue of Microorganisms (GCM) 10K type strain sequencing project: providing services to taxonomists for standard genome sequencing and annotation.</title>
        <authorList>
            <consortium name="The Broad Institute Genomics Platform"/>
            <consortium name="The Broad Institute Genome Sequencing Center for Infectious Disease"/>
            <person name="Wu L."/>
            <person name="Ma J."/>
        </authorList>
    </citation>
    <scope>NUCLEOTIDE SEQUENCE [LARGE SCALE GENOMIC DNA]</scope>
    <source>
        <strain evidence="4">JCM 16908</strain>
    </source>
</reference>
<dbReference type="InterPro" id="IPR001584">
    <property type="entry name" value="Integrase_cat-core"/>
</dbReference>
<dbReference type="PROSITE" id="PS50994">
    <property type="entry name" value="INTEGRASE"/>
    <property type="match status" value="1"/>
</dbReference>
<gene>
    <name evidence="3" type="ORF">GCM10022226_46920</name>
</gene>
<dbReference type="EMBL" id="BAAAZR010000014">
    <property type="protein sequence ID" value="GAA3821255.1"/>
    <property type="molecule type" value="Genomic_DNA"/>
</dbReference>
<feature type="domain" description="Integrase catalytic" evidence="2">
    <location>
        <begin position="67"/>
        <end position="238"/>
    </location>
</feature>
<proteinExistence type="predicted"/>
<evidence type="ECO:0000259" key="2">
    <source>
        <dbReference type="PROSITE" id="PS50994"/>
    </source>
</evidence>
<protein>
    <recommendedName>
        <fullName evidence="2">Integrase catalytic domain-containing protein</fullName>
    </recommendedName>
</protein>
<organism evidence="3 4">
    <name type="scientific">Sphaerisporangium flaviroseum</name>
    <dbReference type="NCBI Taxonomy" id="509199"/>
    <lineage>
        <taxon>Bacteria</taxon>
        <taxon>Bacillati</taxon>
        <taxon>Actinomycetota</taxon>
        <taxon>Actinomycetes</taxon>
        <taxon>Streptosporangiales</taxon>
        <taxon>Streptosporangiaceae</taxon>
        <taxon>Sphaerisporangium</taxon>
    </lineage>
</organism>
<accession>A0ABP7IL82</accession>